<evidence type="ECO:0000256" key="2">
    <source>
        <dbReference type="ARBA" id="ARBA00005464"/>
    </source>
</evidence>
<evidence type="ECO:0000256" key="4">
    <source>
        <dbReference type="ARBA" id="ARBA00016902"/>
    </source>
</evidence>
<evidence type="ECO:0000259" key="14">
    <source>
        <dbReference type="PROSITE" id="PS50059"/>
    </source>
</evidence>
<dbReference type="Pfam" id="PF05698">
    <property type="entry name" value="Trigger_C"/>
    <property type="match status" value="1"/>
</dbReference>
<dbReference type="Gene3D" id="3.30.70.1050">
    <property type="entry name" value="Trigger factor ribosome-binding domain"/>
    <property type="match status" value="1"/>
</dbReference>
<dbReference type="SUPFAM" id="SSF109998">
    <property type="entry name" value="Triger factor/SurA peptide-binding domain-like"/>
    <property type="match status" value="1"/>
</dbReference>
<organism evidence="15 16">
    <name type="scientific">Geomonas terrae</name>
    <dbReference type="NCBI Taxonomy" id="2562681"/>
    <lineage>
        <taxon>Bacteria</taxon>
        <taxon>Pseudomonadati</taxon>
        <taxon>Thermodesulfobacteriota</taxon>
        <taxon>Desulfuromonadia</taxon>
        <taxon>Geobacterales</taxon>
        <taxon>Geobacteraceae</taxon>
        <taxon>Geomonas</taxon>
    </lineage>
</organism>
<evidence type="ECO:0000256" key="10">
    <source>
        <dbReference type="ARBA" id="ARBA00029986"/>
    </source>
</evidence>
<dbReference type="SUPFAM" id="SSF102735">
    <property type="entry name" value="Trigger factor ribosome-binding domain"/>
    <property type="match status" value="1"/>
</dbReference>
<dbReference type="GO" id="GO:0015031">
    <property type="term" value="P:protein transport"/>
    <property type="evidence" value="ECO:0007669"/>
    <property type="project" value="UniProtKB-UniRule"/>
</dbReference>
<comment type="similarity">
    <text evidence="2 11 13">Belongs to the FKBP-type PPIase family. Tig subfamily.</text>
</comment>
<evidence type="ECO:0000256" key="13">
    <source>
        <dbReference type="RuleBase" id="RU003914"/>
    </source>
</evidence>
<dbReference type="InterPro" id="IPR037041">
    <property type="entry name" value="Trigger_fac_C_sf"/>
</dbReference>
<keyword evidence="6 11" id="KW-0697">Rotamase</keyword>
<dbReference type="PANTHER" id="PTHR30560">
    <property type="entry name" value="TRIGGER FACTOR CHAPERONE AND PEPTIDYL-PROLYL CIS/TRANS ISOMERASE"/>
    <property type="match status" value="1"/>
</dbReference>
<dbReference type="SUPFAM" id="SSF54534">
    <property type="entry name" value="FKBP-like"/>
    <property type="match status" value="1"/>
</dbReference>
<dbReference type="EC" id="5.2.1.8" evidence="3 11"/>
<dbReference type="InterPro" id="IPR008881">
    <property type="entry name" value="Trigger_fac_ribosome-bd_bac"/>
</dbReference>
<dbReference type="InterPro" id="IPR005215">
    <property type="entry name" value="Trig_fac"/>
</dbReference>
<keyword evidence="16" id="KW-1185">Reference proteome</keyword>
<dbReference type="PIRSF" id="PIRSF003095">
    <property type="entry name" value="Trigger_factor"/>
    <property type="match status" value="1"/>
</dbReference>
<evidence type="ECO:0000313" key="15">
    <source>
        <dbReference type="EMBL" id="TGU70871.1"/>
    </source>
</evidence>
<dbReference type="InterPro" id="IPR008880">
    <property type="entry name" value="Trigger_fac_C"/>
</dbReference>
<keyword evidence="11" id="KW-0963">Cytoplasm</keyword>
<keyword evidence="5 11" id="KW-0132">Cell division</keyword>
<dbReference type="FunFam" id="3.10.50.40:FF:000001">
    <property type="entry name" value="Trigger factor"/>
    <property type="match status" value="1"/>
</dbReference>
<dbReference type="NCBIfam" id="TIGR00115">
    <property type="entry name" value="tig"/>
    <property type="match status" value="1"/>
</dbReference>
<comment type="catalytic activity">
    <reaction evidence="1 11 12">
        <text>[protein]-peptidylproline (omega=180) = [protein]-peptidylproline (omega=0)</text>
        <dbReference type="Rhea" id="RHEA:16237"/>
        <dbReference type="Rhea" id="RHEA-COMP:10747"/>
        <dbReference type="Rhea" id="RHEA-COMP:10748"/>
        <dbReference type="ChEBI" id="CHEBI:83833"/>
        <dbReference type="ChEBI" id="CHEBI:83834"/>
        <dbReference type="EC" id="5.2.1.8"/>
    </reaction>
</comment>
<evidence type="ECO:0000256" key="7">
    <source>
        <dbReference type="ARBA" id="ARBA00023186"/>
    </source>
</evidence>
<comment type="caution">
    <text evidence="15">The sequence shown here is derived from an EMBL/GenBank/DDBJ whole genome shotgun (WGS) entry which is preliminary data.</text>
</comment>
<dbReference type="InterPro" id="IPR036611">
    <property type="entry name" value="Trigger_fac_ribosome-bd_sf"/>
</dbReference>
<evidence type="ECO:0000256" key="1">
    <source>
        <dbReference type="ARBA" id="ARBA00000971"/>
    </source>
</evidence>
<accession>A0A4S1CBZ9</accession>
<dbReference type="GO" id="GO:0043335">
    <property type="term" value="P:protein unfolding"/>
    <property type="evidence" value="ECO:0007669"/>
    <property type="project" value="TreeGrafter"/>
</dbReference>
<evidence type="ECO:0000256" key="3">
    <source>
        <dbReference type="ARBA" id="ARBA00013194"/>
    </source>
</evidence>
<gene>
    <name evidence="11 15" type="primary">tig</name>
    <name evidence="15" type="ORF">E4633_17950</name>
</gene>
<dbReference type="Pfam" id="PF05697">
    <property type="entry name" value="Trigger_N"/>
    <property type="match status" value="1"/>
</dbReference>
<dbReference type="GO" id="GO:0005737">
    <property type="term" value="C:cytoplasm"/>
    <property type="evidence" value="ECO:0007669"/>
    <property type="project" value="UniProtKB-SubCell"/>
</dbReference>
<evidence type="ECO:0000256" key="9">
    <source>
        <dbReference type="ARBA" id="ARBA00023306"/>
    </source>
</evidence>
<proteinExistence type="inferred from homology"/>
<dbReference type="InterPro" id="IPR027304">
    <property type="entry name" value="Trigger_fact/SurA_dom_sf"/>
</dbReference>
<keyword evidence="9 11" id="KW-0131">Cell cycle</keyword>
<evidence type="ECO:0000256" key="8">
    <source>
        <dbReference type="ARBA" id="ARBA00023235"/>
    </source>
</evidence>
<dbReference type="PANTHER" id="PTHR30560:SF3">
    <property type="entry name" value="TRIGGER FACTOR-LIKE PROTEIN TIG, CHLOROPLASTIC"/>
    <property type="match status" value="1"/>
</dbReference>
<dbReference type="GO" id="GO:0043022">
    <property type="term" value="F:ribosome binding"/>
    <property type="evidence" value="ECO:0007669"/>
    <property type="project" value="TreeGrafter"/>
</dbReference>
<comment type="function">
    <text evidence="11">Involved in protein export. Acts as a chaperone by maintaining the newly synthesized protein in an open conformation. Functions as a peptidyl-prolyl cis-trans isomerase.</text>
</comment>
<reference evidence="15 16" key="1">
    <citation type="submission" date="2019-04" db="EMBL/GenBank/DDBJ databases">
        <title>Geobacter oryzae sp. nov., ferric-reducing bacteria isolated from paddy soil.</title>
        <authorList>
            <person name="Xu Z."/>
            <person name="Masuda Y."/>
            <person name="Itoh H."/>
            <person name="Senoo K."/>
        </authorList>
    </citation>
    <scope>NUCLEOTIDE SEQUENCE [LARGE SCALE GENOMIC DNA]</scope>
    <source>
        <strain evidence="15 16">Red111</strain>
    </source>
</reference>
<dbReference type="GO" id="GO:0003755">
    <property type="term" value="F:peptidyl-prolyl cis-trans isomerase activity"/>
    <property type="evidence" value="ECO:0007669"/>
    <property type="project" value="UniProtKB-UniRule"/>
</dbReference>
<dbReference type="Gene3D" id="1.10.3120.10">
    <property type="entry name" value="Trigger factor, C-terminal domain"/>
    <property type="match status" value="1"/>
</dbReference>
<dbReference type="Pfam" id="PF00254">
    <property type="entry name" value="FKBP_C"/>
    <property type="match status" value="1"/>
</dbReference>
<keyword evidence="8 11" id="KW-0413">Isomerase</keyword>
<dbReference type="PROSITE" id="PS50059">
    <property type="entry name" value="FKBP_PPIASE"/>
    <property type="match status" value="1"/>
</dbReference>
<dbReference type="HAMAP" id="MF_00303">
    <property type="entry name" value="Trigger_factor_Tig"/>
    <property type="match status" value="1"/>
</dbReference>
<name>A0A4S1CBZ9_9BACT</name>
<evidence type="ECO:0000256" key="11">
    <source>
        <dbReference type="HAMAP-Rule" id="MF_00303"/>
    </source>
</evidence>
<feature type="domain" description="PPIase FKBP-type" evidence="14">
    <location>
        <begin position="163"/>
        <end position="248"/>
    </location>
</feature>
<evidence type="ECO:0000256" key="6">
    <source>
        <dbReference type="ARBA" id="ARBA00023110"/>
    </source>
</evidence>
<evidence type="ECO:0000256" key="5">
    <source>
        <dbReference type="ARBA" id="ARBA00022618"/>
    </source>
</evidence>
<sequence>MQINVESVNSIKKKLNFEIPADKVSAEVDKAYAEIRKHAAIKGFRKGKVPMGLIEKHYGEKMAEDVVKNLISDTYFKAVAEHGIEAVAYPVIENEPLKKGEAFKYSATVEVFPKVELKEYLDLEVQKEKLELDAAVVDARLKEMQERMAQLAPAPEGHAAKLGDFVTFDFKGSMDGVPFEGGAAEDFQLELGSGRFIPGFEEQMVGLTAGAATTITVTFPEGYGSAELAGKPAQFEIVVKEIKSKELPELNDDFAKEFGEEFETLDLLKAKLAEMNQAQEEARIAGDLRERVFRALVQKNDLEVPEAMVDRQVQMMLDNTKQRLASQRMSLEMMGMTDDTYKAQFRGVAKDQVKGSLIVEAVADKEGVQVTEEEFEAQLEQISAQSGQPIEKVEQLYKTNERAKESLMAQMREDKAVQFIIERAKVTEVPKAEIAENK</sequence>
<comment type="subcellular location">
    <subcellularLocation>
        <location evidence="11">Cytoplasm</location>
    </subcellularLocation>
    <text evidence="11">About half TF is bound to the ribosome near the polypeptide exit tunnel while the other half is free in the cytoplasm.</text>
</comment>
<evidence type="ECO:0000313" key="16">
    <source>
        <dbReference type="Proteomes" id="UP000306416"/>
    </source>
</evidence>
<dbReference type="RefSeq" id="WP_135872280.1">
    <property type="nucleotide sequence ID" value="NZ_SRSC01000004.1"/>
</dbReference>
<dbReference type="Gene3D" id="3.10.50.40">
    <property type="match status" value="1"/>
</dbReference>
<dbReference type="EMBL" id="SRSC01000004">
    <property type="protein sequence ID" value="TGU70871.1"/>
    <property type="molecule type" value="Genomic_DNA"/>
</dbReference>
<keyword evidence="7 11" id="KW-0143">Chaperone</keyword>
<protein>
    <recommendedName>
        <fullName evidence="4 11">Trigger factor</fullName>
        <shortName evidence="11">TF</shortName>
        <ecNumber evidence="3 11">5.2.1.8</ecNumber>
    </recommendedName>
    <alternativeName>
        <fullName evidence="10 11">PPIase</fullName>
    </alternativeName>
</protein>
<dbReference type="Proteomes" id="UP000306416">
    <property type="component" value="Unassembled WGS sequence"/>
</dbReference>
<dbReference type="GO" id="GO:0051301">
    <property type="term" value="P:cell division"/>
    <property type="evidence" value="ECO:0007669"/>
    <property type="project" value="UniProtKB-KW"/>
</dbReference>
<comment type="domain">
    <text evidence="11">Consists of 3 domains; the N-terminus binds the ribosome, the middle domain has PPIase activity, while the C-terminus has intrinsic chaperone activity on its own.</text>
</comment>
<dbReference type="GO" id="GO:0051083">
    <property type="term" value="P:'de novo' cotranslational protein folding"/>
    <property type="evidence" value="ECO:0007669"/>
    <property type="project" value="TreeGrafter"/>
</dbReference>
<dbReference type="GO" id="GO:0044183">
    <property type="term" value="F:protein folding chaperone"/>
    <property type="evidence" value="ECO:0007669"/>
    <property type="project" value="TreeGrafter"/>
</dbReference>
<dbReference type="InterPro" id="IPR001179">
    <property type="entry name" value="PPIase_FKBP_dom"/>
</dbReference>
<dbReference type="AlphaFoldDB" id="A0A4S1CBZ9"/>
<evidence type="ECO:0000256" key="12">
    <source>
        <dbReference type="PROSITE-ProRule" id="PRU00277"/>
    </source>
</evidence>
<dbReference type="InterPro" id="IPR046357">
    <property type="entry name" value="PPIase_dom_sf"/>
</dbReference>